<sequence length="232" mass="25872">MPRTNVTTYSIIIAYNVFTLVGGFALDWPMGNVLLLAWAETVMFVVGGTAANARLRWQSRHGGRKICDDFAVATVDDATLNSALEHPASFFFRDLIFCLGHLGLAGWIAVWIGVSFSVTAFWVPLGLAVFRHLTEEFTDSLADPYVRRAKDLRAAHDADRRVFTQHFFVFAAWGLMIFLSVHGLSHVLVLGMVGLYVVLKTFVEVQITWSRDHTVSVDQARAARVEKLMSGH</sequence>
<dbReference type="Pfam" id="PF20108">
    <property type="entry name" value="DUF6498"/>
    <property type="match status" value="1"/>
</dbReference>
<keyword evidence="1" id="KW-0812">Transmembrane</keyword>
<evidence type="ECO:0000256" key="1">
    <source>
        <dbReference type="SAM" id="Phobius"/>
    </source>
</evidence>
<dbReference type="Proteomes" id="UP000215332">
    <property type="component" value="Chromosome 1"/>
</dbReference>
<gene>
    <name evidence="2" type="ORF">SAMEA4412665_00220</name>
</gene>
<reference evidence="2 3" key="1">
    <citation type="submission" date="2017-06" db="EMBL/GenBank/DDBJ databases">
        <authorList>
            <consortium name="Pathogen Informatics"/>
        </authorList>
    </citation>
    <scope>NUCLEOTIDE SEQUENCE [LARGE SCALE GENOMIC DNA]</scope>
    <source>
        <strain evidence="2 3">NCTC11865</strain>
    </source>
</reference>
<evidence type="ECO:0000313" key="2">
    <source>
        <dbReference type="EMBL" id="SNV29002.1"/>
    </source>
</evidence>
<dbReference type="AlphaFoldDB" id="A0A239W3R4"/>
<dbReference type="RefSeq" id="WP_065860383.1">
    <property type="nucleotide sequence ID" value="NZ_JAWMSC010000003.1"/>
</dbReference>
<feature type="transmembrane region" description="Helical" evidence="1">
    <location>
        <begin position="7"/>
        <end position="26"/>
    </location>
</feature>
<name>A0A239W3R4_9ACTN</name>
<feature type="transmembrane region" description="Helical" evidence="1">
    <location>
        <begin position="32"/>
        <end position="55"/>
    </location>
</feature>
<keyword evidence="1" id="KW-0472">Membrane</keyword>
<organism evidence="2 3">
    <name type="scientific">Cutibacterium granulosum</name>
    <dbReference type="NCBI Taxonomy" id="33011"/>
    <lineage>
        <taxon>Bacteria</taxon>
        <taxon>Bacillati</taxon>
        <taxon>Actinomycetota</taxon>
        <taxon>Actinomycetes</taxon>
        <taxon>Propionibacteriales</taxon>
        <taxon>Propionibacteriaceae</taxon>
        <taxon>Cutibacterium</taxon>
    </lineage>
</organism>
<evidence type="ECO:0000313" key="3">
    <source>
        <dbReference type="Proteomes" id="UP000215332"/>
    </source>
</evidence>
<feature type="transmembrane region" description="Helical" evidence="1">
    <location>
        <begin position="170"/>
        <end position="199"/>
    </location>
</feature>
<dbReference type="KEGG" id="cgrn:4412665_00220"/>
<dbReference type="InterPro" id="IPR045466">
    <property type="entry name" value="DUF6498"/>
</dbReference>
<accession>A0A239W3R4</accession>
<protein>
    <submittedName>
        <fullName evidence="2">Uncharacterized protein</fullName>
    </submittedName>
</protein>
<feature type="transmembrane region" description="Helical" evidence="1">
    <location>
        <begin position="95"/>
        <end position="123"/>
    </location>
</feature>
<dbReference type="EMBL" id="LT906441">
    <property type="protein sequence ID" value="SNV29002.1"/>
    <property type="molecule type" value="Genomic_DNA"/>
</dbReference>
<proteinExistence type="predicted"/>
<keyword evidence="1" id="KW-1133">Transmembrane helix</keyword>